<sequence>MIDTERTLRLGTADLTVMRLTTTATLALMILIGGFLQLALGLNGNLDGRMLILTVLTGVSVLLALAVMPLLTKSPGDFGPGHPLMVALLLLTASVWVIAAVSPFAGWSWAFTLAVAGGMLTCLAPGWWRAAAILGTYAVIGVVGAVTSSGSVDTVPGAAGAVPDAIVFGQLALFPVMPLSAVWVLQLVLRLDHARQVSSELAVARERLRFATDLHDIQGHHLQVIALKSELAGRLLGDSPEAAAVEMEDVRAIAQTALEDTRAVVNDYRTVTVAVEVRNAAAVLRSAGIRCDAHIDTKGMPEDVGALFAVAIREAATNILRHSRASEARIEIVWDGTAEYRLAVTNDAPRPAHRGGTGLAGLAERVAVRQGTVESTRSDNKFTLIVRVPAGGKT</sequence>
<evidence type="ECO:0000256" key="4">
    <source>
        <dbReference type="SAM" id="Phobius"/>
    </source>
</evidence>
<protein>
    <recommendedName>
        <fullName evidence="5">Signal transduction histidine kinase subgroup 3 dimerisation and phosphoacceptor domain-containing protein</fullName>
    </recommendedName>
</protein>
<dbReference type="PANTHER" id="PTHR24421">
    <property type="entry name" value="NITRATE/NITRITE SENSOR PROTEIN NARX-RELATED"/>
    <property type="match status" value="1"/>
</dbReference>
<proteinExistence type="predicted"/>
<feature type="transmembrane region" description="Helical" evidence="4">
    <location>
        <begin position="51"/>
        <end position="72"/>
    </location>
</feature>
<dbReference type="EMBL" id="JAHOPC010000001">
    <property type="protein sequence ID" value="MBU8865333.1"/>
    <property type="molecule type" value="Genomic_DNA"/>
</dbReference>
<reference evidence="6 7" key="1">
    <citation type="submission" date="2021-06" db="EMBL/GenBank/DDBJ databases">
        <authorList>
            <person name="Jeong J.W."/>
        </authorList>
    </citation>
    <scope>NUCLEOTIDE SEQUENCE [LARGE SCALE GENOMIC DNA]</scope>
    <source>
        <strain evidence="6 7">MMS21-TAE1-1</strain>
    </source>
</reference>
<organism evidence="6 7">
    <name type="scientific">Paenarthrobacter aromaticivorans</name>
    <dbReference type="NCBI Taxonomy" id="2849150"/>
    <lineage>
        <taxon>Bacteria</taxon>
        <taxon>Bacillati</taxon>
        <taxon>Actinomycetota</taxon>
        <taxon>Actinomycetes</taxon>
        <taxon>Micrococcales</taxon>
        <taxon>Micrococcaceae</taxon>
        <taxon>Paenarthrobacter</taxon>
    </lineage>
</organism>
<keyword evidence="4" id="KW-0812">Transmembrane</keyword>
<keyword evidence="3" id="KW-0902">Two-component regulatory system</keyword>
<dbReference type="RefSeq" id="WP_216922673.1">
    <property type="nucleotide sequence ID" value="NZ_JAHOPC010000001.1"/>
</dbReference>
<keyword evidence="4" id="KW-0472">Membrane</keyword>
<feature type="transmembrane region" description="Helical" evidence="4">
    <location>
        <begin position="84"/>
        <end position="115"/>
    </location>
</feature>
<dbReference type="Proteomes" id="UP000824166">
    <property type="component" value="Unassembled WGS sequence"/>
</dbReference>
<dbReference type="InterPro" id="IPR011712">
    <property type="entry name" value="Sig_transdc_His_kin_sub3_dim/P"/>
</dbReference>
<evidence type="ECO:0000313" key="6">
    <source>
        <dbReference type="EMBL" id="MBU8865333.1"/>
    </source>
</evidence>
<feature type="transmembrane region" description="Helical" evidence="4">
    <location>
        <begin position="127"/>
        <end position="146"/>
    </location>
</feature>
<comment type="caution">
    <text evidence="6">The sequence shown here is derived from an EMBL/GenBank/DDBJ whole genome shotgun (WGS) entry which is preliminary data.</text>
</comment>
<evidence type="ECO:0000313" key="7">
    <source>
        <dbReference type="Proteomes" id="UP000824166"/>
    </source>
</evidence>
<feature type="transmembrane region" description="Helical" evidence="4">
    <location>
        <begin position="20"/>
        <end position="39"/>
    </location>
</feature>
<gene>
    <name evidence="6" type="ORF">KSW38_03355</name>
</gene>
<dbReference type="InterPro" id="IPR050482">
    <property type="entry name" value="Sensor_HK_TwoCompSys"/>
</dbReference>
<feature type="transmembrane region" description="Helical" evidence="4">
    <location>
        <begin position="166"/>
        <end position="189"/>
    </location>
</feature>
<evidence type="ECO:0000256" key="3">
    <source>
        <dbReference type="ARBA" id="ARBA00023012"/>
    </source>
</evidence>
<evidence type="ECO:0000256" key="2">
    <source>
        <dbReference type="ARBA" id="ARBA00022777"/>
    </source>
</evidence>
<accession>A0ABS6I0R5</accession>
<feature type="domain" description="Signal transduction histidine kinase subgroup 3 dimerisation and phosphoacceptor" evidence="5">
    <location>
        <begin position="206"/>
        <end position="271"/>
    </location>
</feature>
<keyword evidence="4" id="KW-1133">Transmembrane helix</keyword>
<evidence type="ECO:0000256" key="1">
    <source>
        <dbReference type="ARBA" id="ARBA00022679"/>
    </source>
</evidence>
<name>A0ABS6I0R5_9MICC</name>
<keyword evidence="2" id="KW-0418">Kinase</keyword>
<keyword evidence="7" id="KW-1185">Reference proteome</keyword>
<dbReference type="PANTHER" id="PTHR24421:SF63">
    <property type="entry name" value="SENSOR HISTIDINE KINASE DESK"/>
    <property type="match status" value="1"/>
</dbReference>
<evidence type="ECO:0000259" key="5">
    <source>
        <dbReference type="Pfam" id="PF07730"/>
    </source>
</evidence>
<keyword evidence="1" id="KW-0808">Transferase</keyword>
<dbReference type="Pfam" id="PF07730">
    <property type="entry name" value="HisKA_3"/>
    <property type="match status" value="1"/>
</dbReference>